<dbReference type="Proteomes" id="UP001199469">
    <property type="component" value="Unassembled WGS sequence"/>
</dbReference>
<comment type="caution">
    <text evidence="2">The sequence shown here is derived from an EMBL/GenBank/DDBJ whole genome shotgun (WGS) entry which is preliminary data.</text>
</comment>
<name>A0ABS8PG67_9PSEU</name>
<evidence type="ECO:0008006" key="4">
    <source>
        <dbReference type="Google" id="ProtNLM"/>
    </source>
</evidence>
<keyword evidence="1" id="KW-0812">Transmembrane</keyword>
<reference evidence="2 3" key="1">
    <citation type="submission" date="2021-11" db="EMBL/GenBank/DDBJ databases">
        <title>Draft genome sequence of Actinomycetospora sp. SF1 isolated from the rhizosphere soil.</title>
        <authorList>
            <person name="Duangmal K."/>
            <person name="Chantavorakit T."/>
        </authorList>
    </citation>
    <scope>NUCLEOTIDE SEQUENCE [LARGE SCALE GENOMIC DNA]</scope>
    <source>
        <strain evidence="2 3">TBRC 5722</strain>
    </source>
</reference>
<feature type="transmembrane region" description="Helical" evidence="1">
    <location>
        <begin position="130"/>
        <end position="151"/>
    </location>
</feature>
<keyword evidence="3" id="KW-1185">Reference proteome</keyword>
<evidence type="ECO:0000313" key="3">
    <source>
        <dbReference type="Proteomes" id="UP001199469"/>
    </source>
</evidence>
<protein>
    <recommendedName>
        <fullName evidence="4">Tryptophan-associated transmembrane protein</fullName>
    </recommendedName>
</protein>
<feature type="transmembrane region" description="Helical" evidence="1">
    <location>
        <begin position="73"/>
        <end position="91"/>
    </location>
</feature>
<evidence type="ECO:0000313" key="2">
    <source>
        <dbReference type="EMBL" id="MCD2197256.1"/>
    </source>
</evidence>
<gene>
    <name evidence="2" type="ORF">LQ327_28175</name>
</gene>
<accession>A0ABS8PG67</accession>
<organism evidence="2 3">
    <name type="scientific">Actinomycetospora endophytica</name>
    <dbReference type="NCBI Taxonomy" id="2291215"/>
    <lineage>
        <taxon>Bacteria</taxon>
        <taxon>Bacillati</taxon>
        <taxon>Actinomycetota</taxon>
        <taxon>Actinomycetes</taxon>
        <taxon>Pseudonocardiales</taxon>
        <taxon>Pseudonocardiaceae</taxon>
        <taxon>Actinomycetospora</taxon>
    </lineage>
</organism>
<evidence type="ECO:0000256" key="1">
    <source>
        <dbReference type="SAM" id="Phobius"/>
    </source>
</evidence>
<proteinExistence type="predicted"/>
<dbReference type="RefSeq" id="WP_230739151.1">
    <property type="nucleotide sequence ID" value="NZ_JAJNDB010000007.1"/>
</dbReference>
<dbReference type="EMBL" id="JAJNDB010000007">
    <property type="protein sequence ID" value="MCD2197256.1"/>
    <property type="molecule type" value="Genomic_DNA"/>
</dbReference>
<keyword evidence="1" id="KW-1133">Transmembrane helix</keyword>
<feature type="transmembrane region" description="Helical" evidence="1">
    <location>
        <begin position="98"/>
        <end position="118"/>
    </location>
</feature>
<keyword evidence="1" id="KW-0472">Membrane</keyword>
<feature type="transmembrane region" description="Helical" evidence="1">
    <location>
        <begin position="33"/>
        <end position="53"/>
    </location>
</feature>
<sequence length="154" mass="16006">MTRPNPFDEPVGPVTAEPQRPAISREVDFGPKVLVAAVAILVLLVAAILPWTAQGATGWQVVLGAPGVSVLPRLFSIFALVFGVAASAAAVMTRRWVVVFVTAAGCCVSSVTGLWAIWSQNTVPGNGPGFGLVLALIAVVVLAGRWAGWAFSRD</sequence>